<evidence type="ECO:0000256" key="3">
    <source>
        <dbReference type="ARBA" id="ARBA00022833"/>
    </source>
</evidence>
<evidence type="ECO:0000256" key="5">
    <source>
        <dbReference type="SAM" id="MobiDB-lite"/>
    </source>
</evidence>
<gene>
    <name evidence="7" type="ORF">CHLNCDRAFT_136176</name>
</gene>
<dbReference type="InParanoid" id="E1ZJX7"/>
<evidence type="ECO:0000259" key="6">
    <source>
        <dbReference type="PROSITE" id="PS50865"/>
    </source>
</evidence>
<dbReference type="KEGG" id="cvr:CHLNCDRAFT_136176"/>
<feature type="domain" description="MYND-type" evidence="6">
    <location>
        <begin position="332"/>
        <end position="374"/>
    </location>
</feature>
<feature type="region of interest" description="Disordered" evidence="5">
    <location>
        <begin position="256"/>
        <end position="279"/>
    </location>
</feature>
<dbReference type="PROSITE" id="PS01360">
    <property type="entry name" value="ZF_MYND_1"/>
    <property type="match status" value="1"/>
</dbReference>
<dbReference type="OrthoDB" id="5282002at2759"/>
<accession>E1ZJX7</accession>
<protein>
    <recommendedName>
        <fullName evidence="6">MYND-type domain-containing protein</fullName>
    </recommendedName>
</protein>
<dbReference type="AlphaFoldDB" id="E1ZJX7"/>
<dbReference type="GeneID" id="17353322"/>
<proteinExistence type="predicted"/>
<dbReference type="InterPro" id="IPR002893">
    <property type="entry name" value="Znf_MYND"/>
</dbReference>
<dbReference type="Pfam" id="PF01753">
    <property type="entry name" value="zf-MYND"/>
    <property type="match status" value="1"/>
</dbReference>
<dbReference type="Proteomes" id="UP000008141">
    <property type="component" value="Unassembled WGS sequence"/>
</dbReference>
<dbReference type="SUPFAM" id="SSF144232">
    <property type="entry name" value="HIT/MYND zinc finger-like"/>
    <property type="match status" value="1"/>
</dbReference>
<keyword evidence="1" id="KW-0479">Metal-binding</keyword>
<evidence type="ECO:0000256" key="2">
    <source>
        <dbReference type="ARBA" id="ARBA00022771"/>
    </source>
</evidence>
<keyword evidence="2 4" id="KW-0863">Zinc-finger</keyword>
<evidence type="ECO:0000256" key="4">
    <source>
        <dbReference type="PROSITE-ProRule" id="PRU00134"/>
    </source>
</evidence>
<dbReference type="RefSeq" id="XP_005846040.1">
    <property type="nucleotide sequence ID" value="XM_005845978.1"/>
</dbReference>
<organism evidence="8">
    <name type="scientific">Chlorella variabilis</name>
    <name type="common">Green alga</name>
    <dbReference type="NCBI Taxonomy" id="554065"/>
    <lineage>
        <taxon>Eukaryota</taxon>
        <taxon>Viridiplantae</taxon>
        <taxon>Chlorophyta</taxon>
        <taxon>core chlorophytes</taxon>
        <taxon>Trebouxiophyceae</taxon>
        <taxon>Chlorellales</taxon>
        <taxon>Chlorellaceae</taxon>
        <taxon>Chlorella clade</taxon>
        <taxon>Chlorella</taxon>
    </lineage>
</organism>
<evidence type="ECO:0000313" key="8">
    <source>
        <dbReference type="Proteomes" id="UP000008141"/>
    </source>
</evidence>
<reference evidence="7 8" key="1">
    <citation type="journal article" date="2010" name="Plant Cell">
        <title>The Chlorella variabilis NC64A genome reveals adaptation to photosymbiosis, coevolution with viruses, and cryptic sex.</title>
        <authorList>
            <person name="Blanc G."/>
            <person name="Duncan G."/>
            <person name="Agarkova I."/>
            <person name="Borodovsky M."/>
            <person name="Gurnon J."/>
            <person name="Kuo A."/>
            <person name="Lindquist E."/>
            <person name="Lucas S."/>
            <person name="Pangilinan J."/>
            <person name="Polle J."/>
            <person name="Salamov A."/>
            <person name="Terry A."/>
            <person name="Yamada T."/>
            <person name="Dunigan D.D."/>
            <person name="Grigoriev I.V."/>
            <person name="Claverie J.M."/>
            <person name="Van Etten J.L."/>
        </authorList>
    </citation>
    <scope>NUCLEOTIDE SEQUENCE [LARGE SCALE GENOMIC DNA]</scope>
    <source>
        <strain evidence="7 8">NC64A</strain>
    </source>
</reference>
<dbReference type="GO" id="GO:0008270">
    <property type="term" value="F:zinc ion binding"/>
    <property type="evidence" value="ECO:0007669"/>
    <property type="project" value="UniProtKB-KW"/>
</dbReference>
<dbReference type="EMBL" id="GL433849">
    <property type="protein sequence ID" value="EFN53938.1"/>
    <property type="molecule type" value="Genomic_DNA"/>
</dbReference>
<keyword evidence="8" id="KW-1185">Reference proteome</keyword>
<sequence length="384" mass="39990">MFWTLWPASLNKTRHREMQPCSCAGTWLDLEMDDVETMLPLYPMNVAGTGPYHRFFLAPAPPGQQAGAHGGSDADPCLLQVRGSPLLAHRPPLLSVPAAPYRMGIAAHRVHAWTPGHQLALTALLPCISPGAAVLDVAGSEFILGPEEATLAQLGVTPAWRLEVQQGPLDCSLALSVVLPSGKIESTAAALVVQLSSLATGALAAAQQQQQQEKGGAATAEASLSAVQQLMAAVAPGMQACSQLLAVAAAEAAAGPPPRPVAEAGCQVGSGGSSSAGVQTEAPPAAQVQTLGGSSAALLLEASRGTQTDAGLGPGVGDAWTQTDRPDMVRQCGLCGRSPHNTPGVKLHQCICQAIYYCGQPCQERDWAVHKRYCTILRRYLQPW</sequence>
<dbReference type="PROSITE" id="PS50865">
    <property type="entry name" value="ZF_MYND_2"/>
    <property type="match status" value="1"/>
</dbReference>
<keyword evidence="3" id="KW-0862">Zinc</keyword>
<name>E1ZJX7_CHLVA</name>
<dbReference type="Gene3D" id="6.10.140.2220">
    <property type="match status" value="1"/>
</dbReference>
<evidence type="ECO:0000256" key="1">
    <source>
        <dbReference type="ARBA" id="ARBA00022723"/>
    </source>
</evidence>
<evidence type="ECO:0000313" key="7">
    <source>
        <dbReference type="EMBL" id="EFN53938.1"/>
    </source>
</evidence>